<reference evidence="7 8" key="1">
    <citation type="submission" date="2014-11" db="EMBL/GenBank/DDBJ databases">
        <title>Comparative genomic analysis of Cryptosporidium hominis reveals occurrence of genetic recombination in virulent subtypes.</title>
        <authorList>
            <person name="Guo Y."/>
            <person name="Tang K."/>
            <person name="Frace M."/>
            <person name="Li N."/>
            <person name="Roellig D.M."/>
            <person name="Sammons S."/>
            <person name="Knipe K."/>
            <person name="Rowe L."/>
            <person name="Feng Y."/>
            <person name="Xiao L."/>
        </authorList>
    </citation>
    <scope>NUCLEOTIDE SEQUENCE [LARGE SCALE GENOMIC DNA]</scope>
    <source>
        <strain evidence="7">30976</strain>
    </source>
</reference>
<dbReference type="InterPro" id="IPR002123">
    <property type="entry name" value="Plipid/glycerol_acylTrfase"/>
</dbReference>
<dbReference type="EMBL" id="JTAI01000002">
    <property type="protein sequence ID" value="PPS98146.1"/>
    <property type="molecule type" value="Genomic_DNA"/>
</dbReference>
<dbReference type="SUPFAM" id="SSF69593">
    <property type="entry name" value="Glycerol-3-phosphate (1)-acyltransferase"/>
    <property type="match status" value="1"/>
</dbReference>
<feature type="region of interest" description="Disordered" evidence="3">
    <location>
        <begin position="280"/>
        <end position="299"/>
    </location>
</feature>
<dbReference type="PANTHER" id="PTHR10434:SF11">
    <property type="entry name" value="1-ACYL-SN-GLYCEROL-3-PHOSPHATE ACYLTRANSFERASE"/>
    <property type="match status" value="1"/>
</dbReference>
<evidence type="ECO:0000256" key="4">
    <source>
        <dbReference type="SAM" id="Phobius"/>
    </source>
</evidence>
<keyword evidence="4" id="KW-0472">Membrane</keyword>
<dbReference type="VEuPathDB" id="CryptoDB:ChTU502y2012_388g0090"/>
<dbReference type="SMART" id="SM00563">
    <property type="entry name" value="PlsC"/>
    <property type="match status" value="1"/>
</dbReference>
<protein>
    <submittedName>
        <fullName evidence="7">Glycerol-3-phosphate acyltransferase family</fullName>
    </submittedName>
</protein>
<evidence type="ECO:0000313" key="7">
    <source>
        <dbReference type="EMBL" id="PPS98146.1"/>
    </source>
</evidence>
<organism evidence="6">
    <name type="scientific">Cryptosporidium hominis</name>
    <dbReference type="NCBI Taxonomy" id="237895"/>
    <lineage>
        <taxon>Eukaryota</taxon>
        <taxon>Sar</taxon>
        <taxon>Alveolata</taxon>
        <taxon>Apicomplexa</taxon>
        <taxon>Conoidasida</taxon>
        <taxon>Coccidia</taxon>
        <taxon>Eucoccidiorida</taxon>
        <taxon>Eimeriorina</taxon>
        <taxon>Cryptosporidiidae</taxon>
        <taxon>Cryptosporidium</taxon>
    </lineage>
</organism>
<keyword evidence="2 7" id="KW-0012">Acyltransferase</keyword>
<dbReference type="GO" id="GO:0006654">
    <property type="term" value="P:phosphatidic acid biosynthetic process"/>
    <property type="evidence" value="ECO:0007669"/>
    <property type="project" value="TreeGrafter"/>
</dbReference>
<feature type="domain" description="Phospholipid/glycerol acyltransferase" evidence="5">
    <location>
        <begin position="100"/>
        <end position="223"/>
    </location>
</feature>
<evidence type="ECO:0000256" key="3">
    <source>
        <dbReference type="SAM" id="MobiDB-lite"/>
    </source>
</evidence>
<dbReference type="VEuPathDB" id="CryptoDB:Chro.80165"/>
<dbReference type="VEuPathDB" id="CryptoDB:GY17_00000565"/>
<dbReference type="Pfam" id="PF01553">
    <property type="entry name" value="Acyltransferase"/>
    <property type="match status" value="1"/>
</dbReference>
<evidence type="ECO:0000256" key="2">
    <source>
        <dbReference type="ARBA" id="ARBA00023315"/>
    </source>
</evidence>
<dbReference type="Proteomes" id="UP001429100">
    <property type="component" value="Unassembled WGS sequence"/>
</dbReference>
<dbReference type="CDD" id="cd07989">
    <property type="entry name" value="LPLAT_AGPAT-like"/>
    <property type="match status" value="1"/>
</dbReference>
<reference evidence="6" key="2">
    <citation type="submission" date="2015-08" db="EMBL/GenBank/DDBJ databases">
        <authorList>
            <person name="Babu N.S."/>
            <person name="Beckwith C.J."/>
            <person name="Beseler K.G."/>
            <person name="Brison A."/>
            <person name="Carone J.V."/>
            <person name="Caskin T.P."/>
            <person name="Diamond M."/>
            <person name="Durham M.E."/>
            <person name="Foxe J.M."/>
            <person name="Go M."/>
            <person name="Henderson B.A."/>
            <person name="Jones I.B."/>
            <person name="McGettigan J.A."/>
            <person name="Micheletti S.J."/>
            <person name="Nasrallah M.E."/>
            <person name="Ortiz D."/>
            <person name="Piller C.R."/>
            <person name="Privatt S.R."/>
            <person name="Schneider S.L."/>
            <person name="Sharp S."/>
            <person name="Smith T.C."/>
            <person name="Stanton J.D."/>
            <person name="Ullery H.E."/>
            <person name="Wilson R.J."/>
            <person name="Serrano M.G."/>
            <person name="Buck G."/>
            <person name="Lee V."/>
            <person name="Wang Y."/>
            <person name="Carvalho R."/>
            <person name="Voegtly L."/>
            <person name="Shi R."/>
            <person name="Duckworth R."/>
            <person name="Johnson A."/>
            <person name="Loviza R."/>
            <person name="Walstead R."/>
            <person name="Shah Z."/>
            <person name="Kiflezghi M."/>
            <person name="Wade K."/>
            <person name="Ball S.L."/>
            <person name="Bradley K.W."/>
            <person name="Asai D.J."/>
            <person name="Bowman C.A."/>
            <person name="Russell D.A."/>
            <person name="Pope W.H."/>
            <person name="Jacobs-Sera D."/>
            <person name="Hendrix R.W."/>
            <person name="Hatfull G.F."/>
        </authorList>
    </citation>
    <scope>NUCLEOTIDE SEQUENCE [LARGE SCALE GENOMIC DNA]</scope>
</reference>
<feature type="transmembrane region" description="Helical" evidence="4">
    <location>
        <begin position="21"/>
        <end position="49"/>
    </location>
</feature>
<keyword evidence="8" id="KW-1185">Reference proteome</keyword>
<name>A0A0S4TLQ4_CRYHO</name>
<dbReference type="VEuPathDB" id="CryptoDB:CHUDEA8_1400"/>
<dbReference type="OrthoDB" id="417078at2759"/>
<proteinExistence type="predicted"/>
<dbReference type="GO" id="GO:0005783">
    <property type="term" value="C:endoplasmic reticulum"/>
    <property type="evidence" value="ECO:0007669"/>
    <property type="project" value="TreeGrafter"/>
</dbReference>
<accession>A0A0S4TLQ4</accession>
<evidence type="ECO:0000259" key="5">
    <source>
        <dbReference type="SMART" id="SM00563"/>
    </source>
</evidence>
<dbReference type="GO" id="GO:0003841">
    <property type="term" value="F:1-acylglycerol-3-phosphate O-acyltransferase activity"/>
    <property type="evidence" value="ECO:0007669"/>
    <property type="project" value="TreeGrafter"/>
</dbReference>
<evidence type="ECO:0000256" key="1">
    <source>
        <dbReference type="ARBA" id="ARBA00022679"/>
    </source>
</evidence>
<reference evidence="7 8" key="3">
    <citation type="submission" date="2017-10" db="EMBL/GenBank/DDBJ databases">
        <title>Consistent, comparative and evidence-based genome annotation and re-annotation for the closely-related species, Cryptosporidium parvum, C. hominis and C. tyzzeri.</title>
        <authorList>
            <person name="Baptista R.P."/>
            <person name="Li Y."/>
            <person name="Sateriale A."/>
            <person name="Striepen B."/>
            <person name="Kissinger J.C."/>
        </authorList>
    </citation>
    <scope>NUCLEOTIDE SEQUENCE [LARGE SCALE GENOMIC DNA]</scope>
    <source>
        <strain evidence="7">30976</strain>
    </source>
</reference>
<feature type="compositionally biased region" description="Polar residues" evidence="3">
    <location>
        <begin position="283"/>
        <end position="299"/>
    </location>
</feature>
<sequence>MPEEQTMTSIRKSSNPKWLRFIVTVYTYSMIFISIILGLITQILLWIFLFPYLLYNEKFKIIIMGQVFRFWNAFLVIWTNPFWTVKVTREPKKNYKPSNTLIMTNHLSTADPWIISSTHFPWEFKYVYKADLLKVPIINCAISLTYDLPIYFTKEKGGWGIKSGTIEPMFKRCAELQKLGIGQVIYPEGTRSKLRRLQPFKNGFFKFAIEHESEILPVVSHNNWSLWPLGEPLLDLGTAYVAYGDPIQVTKDMDIEELKLKVQSAMMELFKCCPTHNPELEQPLSTASSTRGHGITGTS</sequence>
<keyword evidence="4" id="KW-1133">Transmembrane helix</keyword>
<keyword evidence="4" id="KW-0812">Transmembrane</keyword>
<keyword evidence="1" id="KW-0808">Transferase</keyword>
<evidence type="ECO:0000313" key="8">
    <source>
        <dbReference type="Proteomes" id="UP001429100"/>
    </source>
</evidence>
<dbReference type="EMBL" id="LN877954">
    <property type="protein sequence ID" value="CUV07685.1"/>
    <property type="molecule type" value="Genomic_DNA"/>
</dbReference>
<dbReference type="Proteomes" id="UP000199752">
    <property type="component" value="Chromosome 8"/>
</dbReference>
<gene>
    <name evidence="6" type="ORF">CHUDEA8_1400</name>
    <name evidence="7" type="ORF">GY17_00000565</name>
</gene>
<dbReference type="PANTHER" id="PTHR10434">
    <property type="entry name" value="1-ACYL-SN-GLYCEROL-3-PHOSPHATE ACYLTRANSFERASE"/>
    <property type="match status" value="1"/>
</dbReference>
<evidence type="ECO:0000313" key="6">
    <source>
        <dbReference type="EMBL" id="CUV07685.1"/>
    </source>
</evidence>
<dbReference type="AlphaFoldDB" id="A0A0S4TLQ4"/>